<dbReference type="Pfam" id="PF03372">
    <property type="entry name" value="Exo_endo_phos"/>
    <property type="match status" value="1"/>
</dbReference>
<evidence type="ECO:0000313" key="2">
    <source>
        <dbReference type="EMBL" id="SFK01258.1"/>
    </source>
</evidence>
<keyword evidence="2" id="KW-0269">Exonuclease</keyword>
<organism evidence="2 3">
    <name type="scientific">Celeribacter neptunius</name>
    <dbReference type="NCBI Taxonomy" id="588602"/>
    <lineage>
        <taxon>Bacteria</taxon>
        <taxon>Pseudomonadati</taxon>
        <taxon>Pseudomonadota</taxon>
        <taxon>Alphaproteobacteria</taxon>
        <taxon>Rhodobacterales</taxon>
        <taxon>Roseobacteraceae</taxon>
        <taxon>Celeribacter</taxon>
    </lineage>
</organism>
<dbReference type="EMBL" id="FORH01000008">
    <property type="protein sequence ID" value="SFK01258.1"/>
    <property type="molecule type" value="Genomic_DNA"/>
</dbReference>
<dbReference type="RefSeq" id="WP_090062029.1">
    <property type="nucleotide sequence ID" value="NZ_FORH01000008.1"/>
</dbReference>
<dbReference type="GO" id="GO:0004527">
    <property type="term" value="F:exonuclease activity"/>
    <property type="evidence" value="ECO:0007669"/>
    <property type="project" value="UniProtKB-KW"/>
</dbReference>
<feature type="domain" description="Endonuclease/exonuclease/phosphatase" evidence="1">
    <location>
        <begin position="43"/>
        <end position="305"/>
    </location>
</feature>
<dbReference type="PANTHER" id="PTHR42834:SF1">
    <property type="entry name" value="ENDONUCLEASE_EXONUCLEASE_PHOSPHATASE FAMILY PROTEIN (AFU_ORTHOLOGUE AFUA_3G09210)"/>
    <property type="match status" value="1"/>
</dbReference>
<dbReference type="OrthoDB" id="525956at2"/>
<dbReference type="InterPro" id="IPR036691">
    <property type="entry name" value="Endo/exonu/phosph_ase_sf"/>
</dbReference>
<name>A0A1I3W0X1_9RHOB</name>
<dbReference type="InterPro" id="IPR005135">
    <property type="entry name" value="Endo/exonuclease/phosphatase"/>
</dbReference>
<protein>
    <submittedName>
        <fullName evidence="2">Endonuclease/Exonuclease/phosphatase family protein</fullName>
    </submittedName>
</protein>
<dbReference type="Proteomes" id="UP000199630">
    <property type="component" value="Unassembled WGS sequence"/>
</dbReference>
<dbReference type="SUPFAM" id="SSF56219">
    <property type="entry name" value="DNase I-like"/>
    <property type="match status" value="1"/>
</dbReference>
<dbReference type="GO" id="GO:0004519">
    <property type="term" value="F:endonuclease activity"/>
    <property type="evidence" value="ECO:0007669"/>
    <property type="project" value="UniProtKB-KW"/>
</dbReference>
<evidence type="ECO:0000259" key="1">
    <source>
        <dbReference type="Pfam" id="PF03372"/>
    </source>
</evidence>
<keyword evidence="3" id="KW-1185">Reference proteome</keyword>
<reference evidence="3" key="1">
    <citation type="submission" date="2016-10" db="EMBL/GenBank/DDBJ databases">
        <authorList>
            <person name="Varghese N."/>
            <person name="Submissions S."/>
        </authorList>
    </citation>
    <scope>NUCLEOTIDE SEQUENCE [LARGE SCALE GENOMIC DNA]</scope>
    <source>
        <strain evidence="3">DSM 26471</strain>
    </source>
</reference>
<accession>A0A1I3W0X1</accession>
<dbReference type="PANTHER" id="PTHR42834">
    <property type="entry name" value="ENDONUCLEASE/EXONUCLEASE/PHOSPHATASE FAMILY PROTEIN (AFU_ORTHOLOGUE AFUA_3G09210)"/>
    <property type="match status" value="1"/>
</dbReference>
<dbReference type="AlphaFoldDB" id="A0A1I3W0X1"/>
<keyword evidence="2" id="KW-0255">Endonuclease</keyword>
<gene>
    <name evidence="2" type="ORF">SAMN04487991_3523</name>
</gene>
<keyword evidence="2" id="KW-0378">Hydrolase</keyword>
<sequence>MAQRDISFGSFNLYNLQLAGQPMYSGSRWSEAEYEAKVFYTGAVLYRIQADVVGFQELWAGAALEEAMSVAGMEDSHTALVPPGHPGTRITCAGLVRNGILEGEPEWITDFPEEMMLASGGDDPQQDRIAVALTTFSRPVLHFTVRPHPDTPLIHVFVCHFKSRRPTELWREDWYERDVHKPHLNALGYAVSTIRRTAEATALRMLITNITKGTNTPVVVIGDMNDGKLSNTLNILSEQPQYLTGLSEGGGDNALYTAQTLQEYRSTRDVYYTHVFKKERESLDHILFSQEFYDHSKKRLWAFDEMTVDNDHLNLEDHKASGTNDHGILRVGFKWKPAEGALA</sequence>
<dbReference type="Gene3D" id="3.60.10.10">
    <property type="entry name" value="Endonuclease/exonuclease/phosphatase"/>
    <property type="match status" value="1"/>
</dbReference>
<evidence type="ECO:0000313" key="3">
    <source>
        <dbReference type="Proteomes" id="UP000199630"/>
    </source>
</evidence>
<dbReference type="STRING" id="588602.SAMN04487991_3523"/>
<keyword evidence="2" id="KW-0540">Nuclease</keyword>
<proteinExistence type="predicted"/>